<dbReference type="GO" id="GO:0004045">
    <property type="term" value="F:peptidyl-tRNA hydrolase activity"/>
    <property type="evidence" value="ECO:0007669"/>
    <property type="project" value="UniProtKB-UniRule"/>
</dbReference>
<evidence type="ECO:0000313" key="11">
    <source>
        <dbReference type="Proteomes" id="UP000004978"/>
    </source>
</evidence>
<comment type="function">
    <text evidence="7">Hydrolyzes ribosome-free peptidyl-tRNAs (with 1 or more amino acids incorporated), which drop off the ribosome during protein synthesis, or as a result of ribosome stalling.</text>
</comment>
<evidence type="ECO:0000256" key="2">
    <source>
        <dbReference type="ARBA" id="ARBA00022555"/>
    </source>
</evidence>
<name>F9UJ87_9BACT</name>
<dbReference type="GO" id="GO:0000049">
    <property type="term" value="F:tRNA binding"/>
    <property type="evidence" value="ECO:0007669"/>
    <property type="project" value="UniProtKB-UniRule"/>
</dbReference>
<keyword evidence="3 7" id="KW-0378">Hydrolase</keyword>
<dbReference type="InterPro" id="IPR036416">
    <property type="entry name" value="Pept_tRNA_hydro_sf"/>
</dbReference>
<comment type="catalytic activity">
    <reaction evidence="7 8">
        <text>an N-acyl-L-alpha-aminoacyl-tRNA + H2O = an N-acyl-L-amino acid + a tRNA + H(+)</text>
        <dbReference type="Rhea" id="RHEA:54448"/>
        <dbReference type="Rhea" id="RHEA-COMP:10123"/>
        <dbReference type="Rhea" id="RHEA-COMP:13883"/>
        <dbReference type="ChEBI" id="CHEBI:15377"/>
        <dbReference type="ChEBI" id="CHEBI:15378"/>
        <dbReference type="ChEBI" id="CHEBI:59874"/>
        <dbReference type="ChEBI" id="CHEBI:78442"/>
        <dbReference type="ChEBI" id="CHEBI:138191"/>
        <dbReference type="EC" id="3.1.1.29"/>
    </reaction>
</comment>
<comment type="subunit">
    <text evidence="7">Monomer.</text>
</comment>
<evidence type="ECO:0000256" key="3">
    <source>
        <dbReference type="ARBA" id="ARBA00022801"/>
    </source>
</evidence>
<keyword evidence="7" id="KW-0963">Cytoplasm</keyword>
<dbReference type="PANTHER" id="PTHR17224">
    <property type="entry name" value="PEPTIDYL-TRNA HYDROLASE"/>
    <property type="match status" value="1"/>
</dbReference>
<reference evidence="10 11" key="1">
    <citation type="journal article" date="2013" name="Genome Announc.">
        <title>Genome Sequence of Mycoplasma columbinum Strain SF7.</title>
        <authorList>
            <person name="Guo Z."/>
            <person name="Xu X."/>
            <person name="Zheng Q."/>
            <person name="Li T."/>
            <person name="Kuang S."/>
            <person name="Zhang Z."/>
            <person name="Chen Y."/>
            <person name="Lu X."/>
            <person name="Zhou R."/>
            <person name="Bi D."/>
            <person name="Jin H."/>
        </authorList>
    </citation>
    <scope>NUCLEOTIDE SEQUENCE [LARGE SCALE GENOMIC DNA]</scope>
    <source>
        <strain evidence="10 11">SF7</strain>
    </source>
</reference>
<comment type="function">
    <text evidence="7">Catalyzes the release of premature peptidyl moieties from peptidyl-tRNA molecules trapped in stalled 50S ribosomal subunits, and thus maintains levels of free tRNAs and 50S ribosomes.</text>
</comment>
<feature type="binding site" evidence="7">
    <location>
        <position position="14"/>
    </location>
    <ligand>
        <name>tRNA</name>
        <dbReference type="ChEBI" id="CHEBI:17843"/>
    </ligand>
</feature>
<gene>
    <name evidence="7" type="primary">pth</name>
    <name evidence="10" type="ORF">MCSF7_02724</name>
</gene>
<feature type="binding site" evidence="7">
    <location>
        <position position="60"/>
    </location>
    <ligand>
        <name>tRNA</name>
        <dbReference type="ChEBI" id="CHEBI:17843"/>
    </ligand>
</feature>
<comment type="similarity">
    <text evidence="5 7 9">Belongs to the PTH family.</text>
</comment>
<evidence type="ECO:0000256" key="1">
    <source>
        <dbReference type="ARBA" id="ARBA00013260"/>
    </source>
</evidence>
<dbReference type="NCBIfam" id="TIGR00447">
    <property type="entry name" value="pth"/>
    <property type="match status" value="1"/>
</dbReference>
<dbReference type="HAMAP" id="MF_00083">
    <property type="entry name" value="Pept_tRNA_hydro_bact"/>
    <property type="match status" value="1"/>
</dbReference>
<evidence type="ECO:0000256" key="4">
    <source>
        <dbReference type="ARBA" id="ARBA00022884"/>
    </source>
</evidence>
<dbReference type="PROSITE" id="PS01195">
    <property type="entry name" value="PEPT_TRNA_HYDROL_1"/>
    <property type="match status" value="1"/>
</dbReference>
<dbReference type="STRING" id="1037410.MCSF7_02724"/>
<feature type="binding site" evidence="7">
    <location>
        <position position="108"/>
    </location>
    <ligand>
        <name>tRNA</name>
        <dbReference type="ChEBI" id="CHEBI:17843"/>
    </ligand>
</feature>
<dbReference type="EMBL" id="AFXA01000002">
    <property type="protein sequence ID" value="EGV00583.1"/>
    <property type="molecule type" value="Genomic_DNA"/>
</dbReference>
<dbReference type="Proteomes" id="UP000004978">
    <property type="component" value="Unassembled WGS sequence"/>
</dbReference>
<feature type="active site" description="Proton acceptor" evidence="7">
    <location>
        <position position="19"/>
    </location>
</feature>
<protein>
    <recommendedName>
        <fullName evidence="6 7">Peptidyl-tRNA hydrolase</fullName>
        <shortName evidence="7">Pth</shortName>
        <ecNumber evidence="1 7">3.1.1.29</ecNumber>
    </recommendedName>
</protein>
<sequence>MKLIVGLGNPGKEYQFTRHNAGYLVIDKILNKLDLKLNKEKFNGRFVLTDDLIIAKPETYMNNSGMFVQNLCQFYKINPSDVIVIYDEKDFELGQAAIKIGGSSAGHNGIESVRVQLNNNEFKRLRIGIGSSRTIPLRNYVLSNFTLEEMPIFEEVANVAADAAISFAFNDIKVVMDKFNVNRKKKNITGN</sequence>
<accession>F9UJ87</accession>
<dbReference type="GO" id="GO:0006515">
    <property type="term" value="P:protein quality control for misfolded or incompletely synthesized proteins"/>
    <property type="evidence" value="ECO:0007669"/>
    <property type="project" value="UniProtKB-UniRule"/>
</dbReference>
<keyword evidence="2 7" id="KW-0820">tRNA-binding</keyword>
<comment type="caution">
    <text evidence="10">The sequence shown here is derived from an EMBL/GenBank/DDBJ whole genome shotgun (WGS) entry which is preliminary data.</text>
</comment>
<evidence type="ECO:0000256" key="7">
    <source>
        <dbReference type="HAMAP-Rule" id="MF_00083"/>
    </source>
</evidence>
<dbReference type="GO" id="GO:0072344">
    <property type="term" value="P:rescue of stalled ribosome"/>
    <property type="evidence" value="ECO:0007669"/>
    <property type="project" value="UniProtKB-UniRule"/>
</dbReference>
<dbReference type="InterPro" id="IPR001328">
    <property type="entry name" value="Pept_tRNA_hydro"/>
</dbReference>
<dbReference type="Gene3D" id="3.40.50.1470">
    <property type="entry name" value="Peptidyl-tRNA hydrolase"/>
    <property type="match status" value="1"/>
</dbReference>
<evidence type="ECO:0000256" key="6">
    <source>
        <dbReference type="ARBA" id="ARBA00050038"/>
    </source>
</evidence>
<dbReference type="InterPro" id="IPR018171">
    <property type="entry name" value="Pept_tRNA_hydro_CS"/>
</dbReference>
<dbReference type="GO" id="GO:0005737">
    <property type="term" value="C:cytoplasm"/>
    <property type="evidence" value="ECO:0007669"/>
    <property type="project" value="UniProtKB-SubCell"/>
</dbReference>
<dbReference type="PANTHER" id="PTHR17224:SF1">
    <property type="entry name" value="PEPTIDYL-TRNA HYDROLASE"/>
    <property type="match status" value="1"/>
</dbReference>
<proteinExistence type="inferred from homology"/>
<dbReference type="RefSeq" id="WP_006608353.1">
    <property type="nucleotide sequence ID" value="NZ_AFXA01000002.1"/>
</dbReference>
<dbReference type="AlphaFoldDB" id="F9UJ87"/>
<feature type="site" description="Stabilizes the basic form of H active site to accept a proton" evidence="7">
    <location>
        <position position="87"/>
    </location>
</feature>
<feature type="binding site" evidence="7">
    <location>
        <position position="62"/>
    </location>
    <ligand>
        <name>tRNA</name>
        <dbReference type="ChEBI" id="CHEBI:17843"/>
    </ligand>
</feature>
<evidence type="ECO:0000256" key="9">
    <source>
        <dbReference type="RuleBase" id="RU004320"/>
    </source>
</evidence>
<feature type="site" description="Discriminates between blocked and unblocked aminoacyl-tRNA" evidence="7">
    <location>
        <position position="9"/>
    </location>
</feature>
<evidence type="ECO:0000313" key="10">
    <source>
        <dbReference type="EMBL" id="EGV00583.1"/>
    </source>
</evidence>
<dbReference type="CDD" id="cd00462">
    <property type="entry name" value="PTH"/>
    <property type="match status" value="1"/>
</dbReference>
<keyword evidence="4 7" id="KW-0694">RNA-binding</keyword>
<dbReference type="Pfam" id="PF01195">
    <property type="entry name" value="Pept_tRNA_hydro"/>
    <property type="match status" value="1"/>
</dbReference>
<evidence type="ECO:0000256" key="8">
    <source>
        <dbReference type="RuleBase" id="RU000673"/>
    </source>
</evidence>
<dbReference type="eggNOG" id="COG0193">
    <property type="taxonomic scope" value="Bacteria"/>
</dbReference>
<keyword evidence="11" id="KW-1185">Reference proteome</keyword>
<dbReference type="EC" id="3.1.1.29" evidence="1 7"/>
<evidence type="ECO:0000256" key="5">
    <source>
        <dbReference type="ARBA" id="ARBA00038063"/>
    </source>
</evidence>
<organism evidence="10 11">
    <name type="scientific">Mycoplasmopsis columbina SF7</name>
    <dbReference type="NCBI Taxonomy" id="1037410"/>
    <lineage>
        <taxon>Bacteria</taxon>
        <taxon>Bacillati</taxon>
        <taxon>Mycoplasmatota</taxon>
        <taxon>Mycoplasmoidales</taxon>
        <taxon>Metamycoplasmataceae</taxon>
        <taxon>Mycoplasmopsis</taxon>
    </lineage>
</organism>
<dbReference type="SUPFAM" id="SSF53178">
    <property type="entry name" value="Peptidyl-tRNA hydrolase-like"/>
    <property type="match status" value="1"/>
</dbReference>
<comment type="subcellular location">
    <subcellularLocation>
        <location evidence="7">Cytoplasm</location>
    </subcellularLocation>
</comment>